<dbReference type="Pfam" id="PF01248">
    <property type="entry name" value="Ribosomal_L7Ae"/>
    <property type="match status" value="1"/>
</dbReference>
<dbReference type="SUPFAM" id="SSF55315">
    <property type="entry name" value="L30e-like"/>
    <property type="match status" value="1"/>
</dbReference>
<dbReference type="InterPro" id="IPR004038">
    <property type="entry name" value="Ribosomal_eL8/eL30/eS12/Gad45"/>
</dbReference>
<proteinExistence type="predicted"/>
<dbReference type="Proteomes" id="UP000824073">
    <property type="component" value="Unassembled WGS sequence"/>
</dbReference>
<reference evidence="2" key="1">
    <citation type="submission" date="2020-10" db="EMBL/GenBank/DDBJ databases">
        <authorList>
            <person name="Gilroy R."/>
        </authorList>
    </citation>
    <scope>NUCLEOTIDE SEQUENCE</scope>
    <source>
        <strain evidence="2">CHK191-8634</strain>
    </source>
</reference>
<organism evidence="2 3">
    <name type="scientific">Candidatus Ventrousia excrementavium</name>
    <dbReference type="NCBI Taxonomy" id="2840961"/>
    <lineage>
        <taxon>Bacteria</taxon>
        <taxon>Bacillati</taxon>
        <taxon>Bacillota</taxon>
        <taxon>Clostridia</taxon>
        <taxon>Eubacteriales</taxon>
        <taxon>Clostridiaceae</taxon>
        <taxon>Clostridiaceae incertae sedis</taxon>
        <taxon>Candidatus Ventrousia</taxon>
    </lineage>
</organism>
<evidence type="ECO:0000259" key="1">
    <source>
        <dbReference type="Pfam" id="PF01248"/>
    </source>
</evidence>
<dbReference type="InterPro" id="IPR029064">
    <property type="entry name" value="Ribosomal_eL30-like_sf"/>
</dbReference>
<sequence>MLHELNTNAKVTGLKQSQRAVIEDKARHAFVAKDAEERVTADFCVLCAQHGVEITKVDTMRELGAACGIEVGAAVAVLLK</sequence>
<evidence type="ECO:0000313" key="2">
    <source>
        <dbReference type="EMBL" id="HIU43121.1"/>
    </source>
</evidence>
<protein>
    <submittedName>
        <fullName evidence="2">Ribosomal L7Ae/L30e/S12e/Gadd45 family protein</fullName>
    </submittedName>
</protein>
<reference evidence="2" key="2">
    <citation type="journal article" date="2021" name="PeerJ">
        <title>Extensive microbial diversity within the chicken gut microbiome revealed by metagenomics and culture.</title>
        <authorList>
            <person name="Gilroy R."/>
            <person name="Ravi A."/>
            <person name="Getino M."/>
            <person name="Pursley I."/>
            <person name="Horton D.L."/>
            <person name="Alikhan N.F."/>
            <person name="Baker D."/>
            <person name="Gharbi K."/>
            <person name="Hall N."/>
            <person name="Watson M."/>
            <person name="Adriaenssens E.M."/>
            <person name="Foster-Nyarko E."/>
            <person name="Jarju S."/>
            <person name="Secka A."/>
            <person name="Antonio M."/>
            <person name="Oren A."/>
            <person name="Chaudhuri R.R."/>
            <person name="La Ragione R."/>
            <person name="Hildebrand F."/>
            <person name="Pallen M.J."/>
        </authorList>
    </citation>
    <scope>NUCLEOTIDE SEQUENCE</scope>
    <source>
        <strain evidence="2">CHK191-8634</strain>
    </source>
</reference>
<dbReference type="EMBL" id="DVMR01000027">
    <property type="protein sequence ID" value="HIU43121.1"/>
    <property type="molecule type" value="Genomic_DNA"/>
</dbReference>
<accession>A0A9D1LLC0</accession>
<dbReference type="Gene3D" id="3.30.1330.30">
    <property type="match status" value="1"/>
</dbReference>
<feature type="domain" description="Ribosomal protein eL8/eL30/eS12/Gadd45" evidence="1">
    <location>
        <begin position="8"/>
        <end position="76"/>
    </location>
</feature>
<dbReference type="AlphaFoldDB" id="A0A9D1LLC0"/>
<comment type="caution">
    <text evidence="2">The sequence shown here is derived from an EMBL/GenBank/DDBJ whole genome shotgun (WGS) entry which is preliminary data.</text>
</comment>
<name>A0A9D1LLC0_9CLOT</name>
<gene>
    <name evidence="2" type="ORF">IAB67_02360</name>
</gene>
<evidence type="ECO:0000313" key="3">
    <source>
        <dbReference type="Proteomes" id="UP000824073"/>
    </source>
</evidence>